<accession>A0AA47EHU5</accession>
<protein>
    <submittedName>
        <fullName evidence="3">Ribonuclease H family protein</fullName>
    </submittedName>
</protein>
<dbReference type="AlphaFoldDB" id="A0AA47EHU5"/>
<organism evidence="3 4">
    <name type="scientific">Clostridium estertheticum</name>
    <dbReference type="NCBI Taxonomy" id="238834"/>
    <lineage>
        <taxon>Bacteria</taxon>
        <taxon>Bacillati</taxon>
        <taxon>Bacillota</taxon>
        <taxon>Clostridia</taxon>
        <taxon>Eubacteriales</taxon>
        <taxon>Clostridiaceae</taxon>
        <taxon>Clostridium</taxon>
    </lineage>
</organism>
<feature type="domain" description="RNase H type-1" evidence="1">
    <location>
        <begin position="75"/>
        <end position="207"/>
    </location>
</feature>
<dbReference type="RefSeq" id="WP_216122813.1">
    <property type="nucleotide sequence ID" value="NZ_CP086239.1"/>
</dbReference>
<proteinExistence type="predicted"/>
<evidence type="ECO:0000313" key="4">
    <source>
        <dbReference type="Proteomes" id="UP001164733"/>
    </source>
</evidence>
<dbReference type="Pfam" id="PF00075">
    <property type="entry name" value="RNase_H"/>
    <property type="match status" value="1"/>
</dbReference>
<feature type="domain" description="Ribonuclease H1 N-terminal" evidence="2">
    <location>
        <begin position="4"/>
        <end position="55"/>
    </location>
</feature>
<dbReference type="GO" id="GO:0003676">
    <property type="term" value="F:nucleic acid binding"/>
    <property type="evidence" value="ECO:0007669"/>
    <property type="project" value="InterPro"/>
</dbReference>
<dbReference type="Proteomes" id="UP001164733">
    <property type="component" value="Chromosome"/>
</dbReference>
<reference evidence="3" key="1">
    <citation type="submission" date="2021-11" db="EMBL/GenBank/DDBJ databases">
        <title>Clostridia strains as spoilage organisms.</title>
        <authorList>
            <person name="Wambui J."/>
            <person name="Stevens M.J.A."/>
            <person name="Stephan R."/>
        </authorList>
    </citation>
    <scope>NUCLEOTIDE SEQUENCE</scope>
    <source>
        <strain evidence="3">CF009</strain>
    </source>
</reference>
<dbReference type="EMBL" id="CP086239">
    <property type="protein sequence ID" value="WAG60464.1"/>
    <property type="molecule type" value="Genomic_DNA"/>
</dbReference>
<dbReference type="InterPro" id="IPR011320">
    <property type="entry name" value="RNase_H1_N"/>
</dbReference>
<name>A0AA47EHU5_9CLOT</name>
<dbReference type="Pfam" id="PF01693">
    <property type="entry name" value="Cauli_VI"/>
    <property type="match status" value="1"/>
</dbReference>
<dbReference type="InterPro" id="IPR002156">
    <property type="entry name" value="RNaseH_domain"/>
</dbReference>
<evidence type="ECO:0000313" key="3">
    <source>
        <dbReference type="EMBL" id="WAG60464.1"/>
    </source>
</evidence>
<gene>
    <name evidence="3" type="ORF">LL038_23555</name>
</gene>
<evidence type="ECO:0000259" key="1">
    <source>
        <dbReference type="Pfam" id="PF00075"/>
    </source>
</evidence>
<sequence length="315" mass="35861">MGKKVYAIKEGFNSNTNEKIENIIVGTWAECLKYVKGVKGAKYKSFEDKNEAEKFLNGDPIILDKINNNYPKDILHIYVDGSYNSQTMEYSYGVVAVRDDVVVHIESGKGKSDSTKNIRQIAGELEGAVKGCKYAQSTGEKKVVIFHDYIGICYHATGFWDRKEESSKEYYMKMQEIMKSGLEVIFVKVDSHTGDLFNELVDEKCKECLGIKSDKVVEKWLACNTINVANEALKDEIRLIAPKGEANIIVKEPNTIKDSYIKQNCNEKQNKAYSFSEIVREYTINKREIDSLLLNLSSDEKTNFIIYLLKANNMK</sequence>
<evidence type="ECO:0000259" key="2">
    <source>
        <dbReference type="Pfam" id="PF01693"/>
    </source>
</evidence>
<dbReference type="GO" id="GO:0004523">
    <property type="term" value="F:RNA-DNA hybrid ribonuclease activity"/>
    <property type="evidence" value="ECO:0007669"/>
    <property type="project" value="InterPro"/>
</dbReference>